<proteinExistence type="predicted"/>
<comment type="caution">
    <text evidence="1">The sequence shown here is derived from an EMBL/GenBank/DDBJ whole genome shotgun (WGS) entry which is preliminary data.</text>
</comment>
<accession>A0AAV5I1N1</accession>
<dbReference type="PANTHER" id="PTHR46553">
    <property type="entry name" value="ADENINE NUCLEOTIDE ALPHA HYDROLASES-LIKE SUPERFAMILY PROTEIN"/>
    <property type="match status" value="1"/>
</dbReference>
<protein>
    <submittedName>
        <fullName evidence="1">Uncharacterized protein</fullName>
    </submittedName>
</protein>
<evidence type="ECO:0000313" key="2">
    <source>
        <dbReference type="Proteomes" id="UP001054252"/>
    </source>
</evidence>
<organism evidence="1 2">
    <name type="scientific">Rubroshorea leprosula</name>
    <dbReference type="NCBI Taxonomy" id="152421"/>
    <lineage>
        <taxon>Eukaryota</taxon>
        <taxon>Viridiplantae</taxon>
        <taxon>Streptophyta</taxon>
        <taxon>Embryophyta</taxon>
        <taxon>Tracheophyta</taxon>
        <taxon>Spermatophyta</taxon>
        <taxon>Magnoliopsida</taxon>
        <taxon>eudicotyledons</taxon>
        <taxon>Gunneridae</taxon>
        <taxon>Pentapetalae</taxon>
        <taxon>rosids</taxon>
        <taxon>malvids</taxon>
        <taxon>Malvales</taxon>
        <taxon>Dipterocarpaceae</taxon>
        <taxon>Rubroshorea</taxon>
    </lineage>
</organism>
<dbReference type="Proteomes" id="UP001054252">
    <property type="component" value="Unassembled WGS sequence"/>
</dbReference>
<dbReference type="EMBL" id="BPVZ01000005">
    <property type="protein sequence ID" value="GKU91847.1"/>
    <property type="molecule type" value="Genomic_DNA"/>
</dbReference>
<dbReference type="AlphaFoldDB" id="A0AAV5I1N1"/>
<gene>
    <name evidence="1" type="ORF">SLEP1_g5661</name>
</gene>
<keyword evidence="2" id="KW-1185">Reference proteome</keyword>
<evidence type="ECO:0000313" key="1">
    <source>
        <dbReference type="EMBL" id="GKU91847.1"/>
    </source>
</evidence>
<name>A0AAV5I1N1_9ROSI</name>
<dbReference type="PANTHER" id="PTHR46553:SF3">
    <property type="entry name" value="ADENINE NUCLEOTIDE ALPHA HYDROLASES-LIKE SUPERFAMILY PROTEIN"/>
    <property type="match status" value="1"/>
</dbReference>
<reference evidence="1 2" key="1">
    <citation type="journal article" date="2021" name="Commun. Biol.">
        <title>The genome of Shorea leprosula (Dipterocarpaceae) highlights the ecological relevance of drought in aseasonal tropical rainforests.</title>
        <authorList>
            <person name="Ng K.K.S."/>
            <person name="Kobayashi M.J."/>
            <person name="Fawcett J.A."/>
            <person name="Hatakeyama M."/>
            <person name="Paape T."/>
            <person name="Ng C.H."/>
            <person name="Ang C.C."/>
            <person name="Tnah L.H."/>
            <person name="Lee C.T."/>
            <person name="Nishiyama T."/>
            <person name="Sese J."/>
            <person name="O'Brien M.J."/>
            <person name="Copetti D."/>
            <person name="Mohd Noor M.I."/>
            <person name="Ong R.C."/>
            <person name="Putra M."/>
            <person name="Sireger I.Z."/>
            <person name="Indrioko S."/>
            <person name="Kosugi Y."/>
            <person name="Izuno A."/>
            <person name="Isagi Y."/>
            <person name="Lee S.L."/>
            <person name="Shimizu K.K."/>
        </authorList>
    </citation>
    <scope>NUCLEOTIDE SEQUENCE [LARGE SCALE GENOMIC DNA]</scope>
    <source>
        <strain evidence="1">214</strain>
    </source>
</reference>
<sequence length="119" mass="13213">MIVVVDDKEHSAYALEWMLDTFANPGFGFSQTTEKQVMIIAVDDNQHSGYAQEWTLDHFFVSLVDSALFKLIIVHTKPSVTIAVSLLLLLSNPDLGFSQTEAAVLLLQFGPAELGRKFL</sequence>